<dbReference type="InterPro" id="IPR025559">
    <property type="entry name" value="Eis_dom"/>
</dbReference>
<dbReference type="SUPFAM" id="SSF55729">
    <property type="entry name" value="Acyl-CoA N-acyltransferases (Nat)"/>
    <property type="match status" value="1"/>
</dbReference>
<dbReference type="Gene3D" id="3.40.630.30">
    <property type="match status" value="2"/>
</dbReference>
<dbReference type="PROSITE" id="PS51186">
    <property type="entry name" value="GNAT"/>
    <property type="match status" value="1"/>
</dbReference>
<evidence type="ECO:0000259" key="1">
    <source>
        <dbReference type="PROSITE" id="PS51186"/>
    </source>
</evidence>
<dbReference type="SUPFAM" id="SSF55718">
    <property type="entry name" value="SCP-like"/>
    <property type="match status" value="1"/>
</dbReference>
<feature type="domain" description="N-acetyltransferase" evidence="1">
    <location>
        <begin position="1"/>
        <end position="151"/>
    </location>
</feature>
<dbReference type="PANTHER" id="PTHR37817">
    <property type="entry name" value="N-ACETYLTRANSFERASE EIS"/>
    <property type="match status" value="1"/>
</dbReference>
<gene>
    <name evidence="2" type="ORF">SAMN04487775_10115</name>
</gene>
<dbReference type="AlphaFoldDB" id="A0A1I3HR16"/>
<dbReference type="Pfam" id="PF13530">
    <property type="entry name" value="SCP2_2"/>
    <property type="match status" value="1"/>
</dbReference>
<evidence type="ECO:0000313" key="3">
    <source>
        <dbReference type="Proteomes" id="UP000182737"/>
    </source>
</evidence>
<organism evidence="2 3">
    <name type="scientific">Treponema bryantii</name>
    <dbReference type="NCBI Taxonomy" id="163"/>
    <lineage>
        <taxon>Bacteria</taxon>
        <taxon>Pseudomonadati</taxon>
        <taxon>Spirochaetota</taxon>
        <taxon>Spirochaetia</taxon>
        <taxon>Spirochaetales</taxon>
        <taxon>Treponemataceae</taxon>
        <taxon>Treponema</taxon>
    </lineage>
</organism>
<dbReference type="GO" id="GO:0034069">
    <property type="term" value="F:aminoglycoside N-acetyltransferase activity"/>
    <property type="evidence" value="ECO:0007669"/>
    <property type="project" value="TreeGrafter"/>
</dbReference>
<evidence type="ECO:0000313" key="2">
    <source>
        <dbReference type="EMBL" id="SFI38121.1"/>
    </source>
</evidence>
<dbReference type="Proteomes" id="UP000182737">
    <property type="component" value="Unassembled WGS sequence"/>
</dbReference>
<accession>A0A1I3HR16</accession>
<dbReference type="GO" id="GO:0030649">
    <property type="term" value="P:aminoglycoside antibiotic catabolic process"/>
    <property type="evidence" value="ECO:0007669"/>
    <property type="project" value="TreeGrafter"/>
</dbReference>
<reference evidence="3" key="1">
    <citation type="submission" date="2016-10" db="EMBL/GenBank/DDBJ databases">
        <authorList>
            <person name="Varghese N."/>
            <person name="Submissions S."/>
        </authorList>
    </citation>
    <scope>NUCLEOTIDE SEQUENCE [LARGE SCALE GENOMIC DNA]</scope>
    <source>
        <strain evidence="3">XBD1002</strain>
    </source>
</reference>
<dbReference type="OrthoDB" id="9768284at2"/>
<sequence length="403" mass="46249">MEIRKLEGKERYDAYLLFNYCFHQRIELQESDVEKYSSATDEDWGAFDDDNHLMARIINNHYDFYFDGKAVKAGGIGGVATLPEYRNTGAVREIFNALIPEAYKNGEVISTLYPFNHEFYRKFDYEVVTFQNEYSFIPATLTNYRKVVSADSSFTIRKWNTGDSVSDFLSVYNQFAPAYNFAAVRNEEMMLNKLKYDKPFIDRKFSYLILENGKPVSYIIFTDIKNDPAAILQVNECAWTSRESFYAILGFLGQFSADYGTIKLPLPNGIDLLRFIKTPDAYSIGKRSCQHFMVRVMNARILLDIIKKPANCDFTMKLTDEMIADNNAVFRVLSDRVEVLDGKDETTGRKFDIELNVRALGQLSSGCLNINEAALRNDVTINSNEEMLKSVFPEKTILVTESF</sequence>
<dbReference type="Gene3D" id="3.30.1050.10">
    <property type="entry name" value="SCP2 sterol-binding domain"/>
    <property type="match status" value="1"/>
</dbReference>
<dbReference type="InterPro" id="IPR016181">
    <property type="entry name" value="Acyl_CoA_acyltransferase"/>
</dbReference>
<protein>
    <submittedName>
        <fullName evidence="2">Predicted acetyltransferase</fullName>
    </submittedName>
</protein>
<dbReference type="Pfam" id="PF13527">
    <property type="entry name" value="Acetyltransf_9"/>
    <property type="match status" value="1"/>
</dbReference>
<dbReference type="PANTHER" id="PTHR37817:SF1">
    <property type="entry name" value="N-ACETYLTRANSFERASE EIS"/>
    <property type="match status" value="1"/>
</dbReference>
<dbReference type="InterPro" id="IPR051554">
    <property type="entry name" value="Acetyltransferase_Eis"/>
</dbReference>
<keyword evidence="3" id="KW-1185">Reference proteome</keyword>
<dbReference type="InterPro" id="IPR036527">
    <property type="entry name" value="SCP2_sterol-bd_dom_sf"/>
</dbReference>
<dbReference type="InterPro" id="IPR000182">
    <property type="entry name" value="GNAT_dom"/>
</dbReference>
<keyword evidence="2" id="KW-0808">Transferase</keyword>
<dbReference type="RefSeq" id="WP_074929583.1">
    <property type="nucleotide sequence ID" value="NZ_FORI01000001.1"/>
</dbReference>
<proteinExistence type="predicted"/>
<name>A0A1I3HR16_9SPIR</name>
<dbReference type="EMBL" id="FORI01000001">
    <property type="protein sequence ID" value="SFI38121.1"/>
    <property type="molecule type" value="Genomic_DNA"/>
</dbReference>